<feature type="non-terminal residue" evidence="2">
    <location>
        <position position="1"/>
    </location>
</feature>
<proteinExistence type="predicted"/>
<sequence>ANMKAMQTQIDMVKNELRNEMKNSIQTFLSNQTNEIKNMMASLLQMNTTSTSGSGSLPSNIVANPKGELKAITTRSGLVIEGPTVPTPPQSINPEVDECVEETFTDPDLAKYTIKSRRVVLLAMVLILTVIVQPPMAMFIVTIFKNLYLKPLQLIRVIPVRPP</sequence>
<keyword evidence="2" id="KW-0548">Nucleotidyltransferase</keyword>
<name>A0A699RDR5_TANCI</name>
<keyword evidence="1" id="KW-0472">Membrane</keyword>
<dbReference type="EMBL" id="BKCJ011092025">
    <property type="protein sequence ID" value="GFC83933.1"/>
    <property type="molecule type" value="Genomic_DNA"/>
</dbReference>
<dbReference type="GO" id="GO:0003964">
    <property type="term" value="F:RNA-directed DNA polymerase activity"/>
    <property type="evidence" value="ECO:0007669"/>
    <property type="project" value="UniProtKB-KW"/>
</dbReference>
<organism evidence="2">
    <name type="scientific">Tanacetum cinerariifolium</name>
    <name type="common">Dalmatian daisy</name>
    <name type="synonym">Chrysanthemum cinerariifolium</name>
    <dbReference type="NCBI Taxonomy" id="118510"/>
    <lineage>
        <taxon>Eukaryota</taxon>
        <taxon>Viridiplantae</taxon>
        <taxon>Streptophyta</taxon>
        <taxon>Embryophyta</taxon>
        <taxon>Tracheophyta</taxon>
        <taxon>Spermatophyta</taxon>
        <taxon>Magnoliopsida</taxon>
        <taxon>eudicotyledons</taxon>
        <taxon>Gunneridae</taxon>
        <taxon>Pentapetalae</taxon>
        <taxon>asterids</taxon>
        <taxon>campanulids</taxon>
        <taxon>Asterales</taxon>
        <taxon>Asteraceae</taxon>
        <taxon>Asteroideae</taxon>
        <taxon>Anthemideae</taxon>
        <taxon>Anthemidinae</taxon>
        <taxon>Tanacetum</taxon>
    </lineage>
</organism>
<feature type="transmembrane region" description="Helical" evidence="1">
    <location>
        <begin position="119"/>
        <end position="144"/>
    </location>
</feature>
<reference evidence="2" key="1">
    <citation type="journal article" date="2019" name="Sci. Rep.">
        <title>Draft genome of Tanacetum cinerariifolium, the natural source of mosquito coil.</title>
        <authorList>
            <person name="Yamashiro T."/>
            <person name="Shiraishi A."/>
            <person name="Satake H."/>
            <person name="Nakayama K."/>
        </authorList>
    </citation>
    <scope>NUCLEOTIDE SEQUENCE</scope>
</reference>
<accession>A0A699RDR5</accession>
<keyword evidence="1" id="KW-0812">Transmembrane</keyword>
<gene>
    <name evidence="2" type="ORF">Tci_855903</name>
</gene>
<feature type="non-terminal residue" evidence="2">
    <location>
        <position position="163"/>
    </location>
</feature>
<protein>
    <submittedName>
        <fullName evidence="2">Reverse transcriptase domain-containing protein</fullName>
    </submittedName>
</protein>
<evidence type="ECO:0000256" key="1">
    <source>
        <dbReference type="SAM" id="Phobius"/>
    </source>
</evidence>
<keyword evidence="2" id="KW-0695">RNA-directed DNA polymerase</keyword>
<comment type="caution">
    <text evidence="2">The sequence shown here is derived from an EMBL/GenBank/DDBJ whole genome shotgun (WGS) entry which is preliminary data.</text>
</comment>
<keyword evidence="2" id="KW-0808">Transferase</keyword>
<keyword evidence="1" id="KW-1133">Transmembrane helix</keyword>
<evidence type="ECO:0000313" key="2">
    <source>
        <dbReference type="EMBL" id="GFC83933.1"/>
    </source>
</evidence>
<dbReference type="AlphaFoldDB" id="A0A699RDR5"/>